<dbReference type="EMBL" id="AY813556">
    <property type="protein sequence ID" value="AAW25288.1"/>
    <property type="molecule type" value="mRNA"/>
</dbReference>
<name>Q5DFW8_SCHJA</name>
<dbReference type="AlphaFoldDB" id="Q5DFW8"/>
<reference evidence="3" key="2">
    <citation type="journal article" date="2006" name="PLoS Pathog.">
        <title>New perspectives on host-parasite interplay by comparative transcriptomic and proteomic analyses of Schistosoma japonicum.</title>
        <authorList>
            <person name="Liu F."/>
            <person name="Lu J."/>
            <person name="Hu W."/>
            <person name="Wang S.Y."/>
            <person name="Cui S.J."/>
            <person name="Chi M."/>
            <person name="Yan Q."/>
            <person name="Wang X.R."/>
            <person name="Song H.D."/>
            <person name="Xu X.N."/>
            <person name="Wang J.J."/>
            <person name="Zhang X.L."/>
            <person name="Zhang X."/>
            <person name="Wang Z.Q."/>
            <person name="Xue C.L."/>
            <person name="Brindley P.J."/>
            <person name="McManus D.P."/>
            <person name="Yang P.Y."/>
            <person name="Feng Z."/>
            <person name="Chen Z."/>
            <person name="Han Z.G."/>
        </authorList>
    </citation>
    <scope>NUCLEOTIDE SEQUENCE</scope>
</reference>
<proteinExistence type="evidence at transcript level"/>
<feature type="region of interest" description="Disordered" evidence="1">
    <location>
        <begin position="297"/>
        <end position="386"/>
    </location>
</feature>
<protein>
    <submittedName>
        <fullName evidence="3">SJCHGC01837 protein</fullName>
    </submittedName>
</protein>
<evidence type="ECO:0000256" key="2">
    <source>
        <dbReference type="SAM" id="Phobius"/>
    </source>
</evidence>
<reference evidence="3" key="1">
    <citation type="submission" date="2004-11" db="EMBL/GenBank/DDBJ databases">
        <title>The full-length cDNA sequences of Schistosoma japonicum genes.</title>
        <authorList>
            <person name="Han Z."/>
        </authorList>
    </citation>
    <scope>NUCLEOTIDE SEQUENCE</scope>
</reference>
<organism evidence="3">
    <name type="scientific">Schistosoma japonicum</name>
    <name type="common">Blood fluke</name>
    <dbReference type="NCBI Taxonomy" id="6182"/>
    <lineage>
        <taxon>Eukaryota</taxon>
        <taxon>Metazoa</taxon>
        <taxon>Spiralia</taxon>
        <taxon>Lophotrochozoa</taxon>
        <taxon>Platyhelminthes</taxon>
        <taxon>Trematoda</taxon>
        <taxon>Digenea</taxon>
        <taxon>Strigeidida</taxon>
        <taxon>Schistosomatoidea</taxon>
        <taxon>Schistosomatidae</taxon>
        <taxon>Schistosoma</taxon>
    </lineage>
</organism>
<evidence type="ECO:0000256" key="1">
    <source>
        <dbReference type="SAM" id="MobiDB-lite"/>
    </source>
</evidence>
<keyword evidence="2" id="KW-0812">Transmembrane</keyword>
<feature type="compositionally biased region" description="Low complexity" evidence="1">
    <location>
        <begin position="196"/>
        <end position="207"/>
    </location>
</feature>
<feature type="compositionally biased region" description="Polar residues" evidence="1">
    <location>
        <begin position="323"/>
        <end position="340"/>
    </location>
</feature>
<sequence>MTLFNIKQLIVIIYIISLSQCLGYIVLMSSEGYRYGHQLQNPLPYYTNEEDIISSNDDASIYDGESGEYIDYHVSPYENVIDDTTIPYQNDEYEEGEAYSQDYPNVDYQTYNDENSQYYGPVEYNNMQYDQSSYDYNMPYNAYYSRRDTNDYYQERPDIQYRVSLGNRPYQYQEDYDDDDAADYYSNEGNYEDDYNSNNDNYKSQSDSNVNFRQYYKLPTASYKHQKYVPHRLDTLKDYQPIDDKLYVFYPKDIKPQYYTLRKMHTKYGKLNPYFSSRIISKKSPNGYFKNVLPTTYQSDDHHKHRDNSMHSNKNNHYYYKSINKSPNYKSIDNYSPTSNYKDHHLNGRSSSYYRNNNKNEYRPSKSKVSYPTTNNKKNKPLRDVYGNSMRTTDYEETISYHKSGEKGPKGKMKSYSSYDIYGHLKHTGKSKLGSGITRYHTVIDSDKSKNRHYVTYQPLNNEYNK</sequence>
<feature type="transmembrane region" description="Helical" evidence="2">
    <location>
        <begin position="6"/>
        <end position="27"/>
    </location>
</feature>
<feature type="compositionally biased region" description="Polar residues" evidence="1">
    <location>
        <begin position="367"/>
        <end position="376"/>
    </location>
</feature>
<keyword evidence="2" id="KW-1133">Transmembrane helix</keyword>
<keyword evidence="2" id="KW-0472">Membrane</keyword>
<feature type="region of interest" description="Disordered" evidence="1">
    <location>
        <begin position="166"/>
        <end position="207"/>
    </location>
</feature>
<accession>Q5DFW8</accession>
<evidence type="ECO:0000313" key="3">
    <source>
        <dbReference type="EMBL" id="AAW25288.1"/>
    </source>
</evidence>
<feature type="compositionally biased region" description="Low complexity" evidence="1">
    <location>
        <begin position="348"/>
        <end position="357"/>
    </location>
</feature>